<protein>
    <submittedName>
        <fullName evidence="1">Uncharacterized protein</fullName>
    </submittedName>
</protein>
<proteinExistence type="predicted"/>
<dbReference type="EMBL" id="CP018622">
    <property type="protein sequence ID" value="AUJ23402.1"/>
    <property type="molecule type" value="Genomic_DNA"/>
</dbReference>
<sequence>MKKVNVILKARTLRMLLDQVCKTKDDDISR</sequence>
<name>A0A2K9IUF2_9BACI</name>
<dbReference type="Proteomes" id="UP000234237">
    <property type="component" value="Chromosome"/>
</dbReference>
<evidence type="ECO:0000313" key="1">
    <source>
        <dbReference type="EMBL" id="AUJ23402.1"/>
    </source>
</evidence>
<accession>A0A2K9IUF2</accession>
<gene>
    <name evidence="1" type="ORF">A21D_00289</name>
</gene>
<dbReference type="KEGG" id="vpn:A21D_00289"/>
<dbReference type="STRING" id="302167.GCA_900166595_03167"/>
<dbReference type="AlphaFoldDB" id="A0A2K9IUF2"/>
<evidence type="ECO:0000313" key="2">
    <source>
        <dbReference type="Proteomes" id="UP000234237"/>
    </source>
</evidence>
<reference evidence="2" key="1">
    <citation type="submission" date="2016-11" db="EMBL/GenBank/DDBJ databases">
        <title>Complete genome sequence of Virgibacillus pantothenticus 21D, a halophilic bacterium isolated from the deep hypersaline anoxic basin Discovery in the Mediterranean Sea.</title>
        <authorList>
            <person name="Zeaiter Z."/>
            <person name="Booth J.M."/>
            <person name="Prosdocimi E.M."/>
            <person name="Mapelli F."/>
            <person name="Fusi M."/>
            <person name="Daffonchio D."/>
            <person name="Borin S."/>
            <person name="Crotti E."/>
        </authorList>
    </citation>
    <scope>NUCLEOTIDE SEQUENCE [LARGE SCALE GENOMIC DNA]</scope>
    <source>
        <strain evidence="2">21D</strain>
    </source>
</reference>
<organism evidence="1 2">
    <name type="scientific">Virgibacillus dokdonensis</name>
    <dbReference type="NCBI Taxonomy" id="302167"/>
    <lineage>
        <taxon>Bacteria</taxon>
        <taxon>Bacillati</taxon>
        <taxon>Bacillota</taxon>
        <taxon>Bacilli</taxon>
        <taxon>Bacillales</taxon>
        <taxon>Bacillaceae</taxon>
        <taxon>Virgibacillus</taxon>
    </lineage>
</organism>